<feature type="transmembrane region" description="Helical" evidence="2">
    <location>
        <begin position="64"/>
        <end position="83"/>
    </location>
</feature>
<feature type="region of interest" description="Disordered" evidence="1">
    <location>
        <begin position="1"/>
        <end position="20"/>
    </location>
</feature>
<evidence type="ECO:0000259" key="3">
    <source>
        <dbReference type="Pfam" id="PF06985"/>
    </source>
</evidence>
<reference evidence="4" key="1">
    <citation type="journal article" date="2023" name="Mol. Phylogenet. Evol.">
        <title>Genome-scale phylogeny and comparative genomics of the fungal order Sordariales.</title>
        <authorList>
            <person name="Hensen N."/>
            <person name="Bonometti L."/>
            <person name="Westerberg I."/>
            <person name="Brannstrom I.O."/>
            <person name="Guillou S."/>
            <person name="Cros-Aarteil S."/>
            <person name="Calhoun S."/>
            <person name="Haridas S."/>
            <person name="Kuo A."/>
            <person name="Mondo S."/>
            <person name="Pangilinan J."/>
            <person name="Riley R."/>
            <person name="LaButti K."/>
            <person name="Andreopoulos B."/>
            <person name="Lipzen A."/>
            <person name="Chen C."/>
            <person name="Yan M."/>
            <person name="Daum C."/>
            <person name="Ng V."/>
            <person name="Clum A."/>
            <person name="Steindorff A."/>
            <person name="Ohm R.A."/>
            <person name="Martin F."/>
            <person name="Silar P."/>
            <person name="Natvig D.O."/>
            <person name="Lalanne C."/>
            <person name="Gautier V."/>
            <person name="Ament-Velasquez S.L."/>
            <person name="Kruys A."/>
            <person name="Hutchinson M.I."/>
            <person name="Powell A.J."/>
            <person name="Barry K."/>
            <person name="Miller A.N."/>
            <person name="Grigoriev I.V."/>
            <person name="Debuchy R."/>
            <person name="Gladieux P."/>
            <person name="Hiltunen Thoren M."/>
            <person name="Johannesson H."/>
        </authorList>
    </citation>
    <scope>NUCLEOTIDE SEQUENCE</scope>
    <source>
        <strain evidence="4">CBS 955.72</strain>
    </source>
</reference>
<organism evidence="4 5">
    <name type="scientific">Lasiosphaeria hispida</name>
    <dbReference type="NCBI Taxonomy" id="260671"/>
    <lineage>
        <taxon>Eukaryota</taxon>
        <taxon>Fungi</taxon>
        <taxon>Dikarya</taxon>
        <taxon>Ascomycota</taxon>
        <taxon>Pezizomycotina</taxon>
        <taxon>Sordariomycetes</taxon>
        <taxon>Sordariomycetidae</taxon>
        <taxon>Sordariales</taxon>
        <taxon>Lasiosphaeriaceae</taxon>
        <taxon>Lasiosphaeria</taxon>
    </lineage>
</organism>
<feature type="transmembrane region" description="Helical" evidence="2">
    <location>
        <begin position="34"/>
        <end position="52"/>
    </location>
</feature>
<comment type="caution">
    <text evidence="4">The sequence shown here is derived from an EMBL/GenBank/DDBJ whole genome shotgun (WGS) entry which is preliminary data.</text>
</comment>
<dbReference type="Pfam" id="PF06985">
    <property type="entry name" value="HET"/>
    <property type="match status" value="1"/>
</dbReference>
<keyword evidence="2" id="KW-1133">Transmembrane helix</keyword>
<evidence type="ECO:0000313" key="5">
    <source>
        <dbReference type="Proteomes" id="UP001275084"/>
    </source>
</evidence>
<keyword evidence="2" id="KW-0812">Transmembrane</keyword>
<accession>A0AAJ0MAN6</accession>
<evidence type="ECO:0000256" key="1">
    <source>
        <dbReference type="SAM" id="MobiDB-lite"/>
    </source>
</evidence>
<evidence type="ECO:0000313" key="4">
    <source>
        <dbReference type="EMBL" id="KAK3346456.1"/>
    </source>
</evidence>
<sequence>MPRLEPLLTDGPGSTESTGIGPHFQSLTRLWESTIAAIDFIVFLPLYPAIFAKQYVERRGDTSLEALWALLTIVATSTALIFGVFVPFLLVWTICFLSYWVLCIADFLYEFRSTRVAVRVAAVAAILFSLWHWVHLRREPCFASSDFPPLSNFNTSIRLLDVQPAGERWPIETHLRTVQLEDRPLYESLSYAWGSNKTTHSISVGGKRFPVTESLWKALHNIRDATEPKTLWVDAICIDQRSDDEKSRQVPVMHLIYQQATRVLVSLGTHTPPRWVQRSDPSRWTSVSVIEGAASYWEATHYWLTRIMSEEYWKRCWVVQEIGSGASIDVYAGRQPIPWDRFVQLTKVFELRDAESKLPRRVLRFDELRKSRRQSCEGSGPTYVLSRLLDIFKDSFCSETKDKLLGFVAMAVDCRGERLTVEKGAGERHIYEAAISFQNSTKTQPEDLESSIEMFYFAALVRRLLFRQHKHVMDTFVKPGWYYQPESWTYYWCGDDAPSLQFCVTGYQHLLLLVMDFLRAPYAALKPIKKYPSLVWKPDDAEIKENWVSDSEGGLVGIRTIGAVVGEVQELGPTYSEYLDNPSIWDERLKTRYSSEWATKRAEGLNGRLSALLGSAHDFRLNDIVALPSRNESERLSNRQRLFFGGGDVIMGLAPSNTQVGDKLCQFWNSSAIAILRSQGDNRGSGLEVIGRGAMLQHGNETDWDVPLSKTRFLPSSPGSLELTLDLKTLNDLSWDIVNLPGS</sequence>
<dbReference type="AlphaFoldDB" id="A0AAJ0MAN6"/>
<dbReference type="Proteomes" id="UP001275084">
    <property type="component" value="Unassembled WGS sequence"/>
</dbReference>
<dbReference type="EMBL" id="JAUIQD010000006">
    <property type="protein sequence ID" value="KAK3346456.1"/>
    <property type="molecule type" value="Genomic_DNA"/>
</dbReference>
<proteinExistence type="predicted"/>
<reference evidence="4" key="2">
    <citation type="submission" date="2023-06" db="EMBL/GenBank/DDBJ databases">
        <authorList>
            <consortium name="Lawrence Berkeley National Laboratory"/>
            <person name="Haridas S."/>
            <person name="Hensen N."/>
            <person name="Bonometti L."/>
            <person name="Westerberg I."/>
            <person name="Brannstrom I.O."/>
            <person name="Guillou S."/>
            <person name="Cros-Aarteil S."/>
            <person name="Calhoun S."/>
            <person name="Kuo A."/>
            <person name="Mondo S."/>
            <person name="Pangilinan J."/>
            <person name="Riley R."/>
            <person name="Labutti K."/>
            <person name="Andreopoulos B."/>
            <person name="Lipzen A."/>
            <person name="Chen C."/>
            <person name="Yanf M."/>
            <person name="Daum C."/>
            <person name="Ng V."/>
            <person name="Clum A."/>
            <person name="Steindorff A."/>
            <person name="Ohm R."/>
            <person name="Martin F."/>
            <person name="Silar P."/>
            <person name="Natvig D."/>
            <person name="Lalanne C."/>
            <person name="Gautier V."/>
            <person name="Ament-Velasquez S.L."/>
            <person name="Kruys A."/>
            <person name="Hutchinson M.I."/>
            <person name="Powell A.J."/>
            <person name="Barry K."/>
            <person name="Miller A.N."/>
            <person name="Grigoriev I.V."/>
            <person name="Debuchy R."/>
            <person name="Gladieux P."/>
            <person name="Thoren M.H."/>
            <person name="Johannesson H."/>
        </authorList>
    </citation>
    <scope>NUCLEOTIDE SEQUENCE</scope>
    <source>
        <strain evidence="4">CBS 955.72</strain>
    </source>
</reference>
<name>A0AAJ0MAN6_9PEZI</name>
<protein>
    <submittedName>
        <fullName evidence="4">Heterokaryon incompatibility protein-domain-containing protein</fullName>
    </submittedName>
</protein>
<evidence type="ECO:0000256" key="2">
    <source>
        <dbReference type="SAM" id="Phobius"/>
    </source>
</evidence>
<feature type="domain" description="Heterokaryon incompatibility" evidence="3">
    <location>
        <begin position="186"/>
        <end position="321"/>
    </location>
</feature>
<keyword evidence="5" id="KW-1185">Reference proteome</keyword>
<dbReference type="InterPro" id="IPR052895">
    <property type="entry name" value="HetReg/Transcr_Mod"/>
</dbReference>
<feature type="transmembrane region" description="Helical" evidence="2">
    <location>
        <begin position="116"/>
        <end position="134"/>
    </location>
</feature>
<dbReference type="PANTHER" id="PTHR24148:SF64">
    <property type="entry name" value="HETEROKARYON INCOMPATIBILITY DOMAIN-CONTAINING PROTEIN"/>
    <property type="match status" value="1"/>
</dbReference>
<dbReference type="InterPro" id="IPR010730">
    <property type="entry name" value="HET"/>
</dbReference>
<dbReference type="PANTHER" id="PTHR24148">
    <property type="entry name" value="ANKYRIN REPEAT DOMAIN-CONTAINING PROTEIN 39 HOMOLOG-RELATED"/>
    <property type="match status" value="1"/>
</dbReference>
<gene>
    <name evidence="4" type="ORF">B0T25DRAFT_552049</name>
</gene>
<feature type="transmembrane region" description="Helical" evidence="2">
    <location>
        <begin position="89"/>
        <end position="109"/>
    </location>
</feature>
<keyword evidence="2" id="KW-0472">Membrane</keyword>